<protein>
    <recommendedName>
        <fullName evidence="3">DUF4276 family protein</fullName>
    </recommendedName>
</protein>
<dbReference type="Proteomes" id="UP000325291">
    <property type="component" value="Unassembled WGS sequence"/>
</dbReference>
<dbReference type="RefSeq" id="WP_146611089.1">
    <property type="nucleotide sequence ID" value="NZ_VINQ01000034.1"/>
</dbReference>
<gene>
    <name evidence="1" type="ORF">FLO80_21115</name>
</gene>
<evidence type="ECO:0000313" key="2">
    <source>
        <dbReference type="Proteomes" id="UP000325291"/>
    </source>
</evidence>
<sequence>MIRIGVVCEGPTDFLAIQAFFQHALEVEGVNSELLPIQPEMDNTSPEGGWGNVLLWLNRNPPASRIAKFFGGGLFGGDLGYEPLDCLLVQLDTDVLENASFQGFVRREYGHILAPAQTPGARADQITDILRLAWREDEMNDVDVNRHVPAPAVEATEAWCLAAFTAQSQDFEVISGQTLIDGFMSALETTEGRQPSPPYAEADKNIKRRKRFCVAHRSRSARVADGCEHFGQTLQSLRAFA</sequence>
<reference evidence="1 2" key="1">
    <citation type="submission" date="2019-07" db="EMBL/GenBank/DDBJ databases">
        <title>Aquicoccus porphyridii gen. nov., sp. nov., isolated from a small marine red alga, Porphyridium marinum.</title>
        <authorList>
            <person name="Liu L."/>
        </authorList>
    </citation>
    <scope>NUCLEOTIDE SEQUENCE [LARGE SCALE GENOMIC DNA]</scope>
    <source>
        <strain evidence="1 2">L1 8-17</strain>
    </source>
</reference>
<keyword evidence="2" id="KW-1185">Reference proteome</keyword>
<accession>A0A5A9YX37</accession>
<proteinExistence type="predicted"/>
<organism evidence="1 2">
    <name type="scientific">Aquicoccus porphyridii</name>
    <dbReference type="NCBI Taxonomy" id="1852029"/>
    <lineage>
        <taxon>Bacteria</taxon>
        <taxon>Pseudomonadati</taxon>
        <taxon>Pseudomonadota</taxon>
        <taxon>Alphaproteobacteria</taxon>
        <taxon>Rhodobacterales</taxon>
        <taxon>Paracoccaceae</taxon>
        <taxon>Aquicoccus</taxon>
    </lineage>
</organism>
<evidence type="ECO:0008006" key="3">
    <source>
        <dbReference type="Google" id="ProtNLM"/>
    </source>
</evidence>
<name>A0A5A9YX37_9RHOB</name>
<dbReference type="AlphaFoldDB" id="A0A5A9YX37"/>
<dbReference type="EMBL" id="VINQ01000034">
    <property type="protein sequence ID" value="KAA0909533.1"/>
    <property type="molecule type" value="Genomic_DNA"/>
</dbReference>
<evidence type="ECO:0000313" key="1">
    <source>
        <dbReference type="EMBL" id="KAA0909533.1"/>
    </source>
</evidence>
<comment type="caution">
    <text evidence="1">The sequence shown here is derived from an EMBL/GenBank/DDBJ whole genome shotgun (WGS) entry which is preliminary data.</text>
</comment>